<name>A0ABX5XPM0_9BACT</name>
<keyword evidence="3" id="KW-1185">Reference proteome</keyword>
<gene>
    <name evidence="2" type="ORF">TBK1r_28910</name>
</gene>
<proteinExistence type="predicted"/>
<protein>
    <submittedName>
        <fullName evidence="2">V-type ATP synthase subunit E</fullName>
    </submittedName>
</protein>
<evidence type="ECO:0000256" key="1">
    <source>
        <dbReference type="SAM" id="MobiDB-lite"/>
    </source>
</evidence>
<dbReference type="RefSeq" id="WP_145211538.1">
    <property type="nucleotide sequence ID" value="NZ_CP036432.1"/>
</dbReference>
<reference evidence="2 3" key="1">
    <citation type="submission" date="2019-02" db="EMBL/GenBank/DDBJ databases">
        <title>Deep-cultivation of Planctomycetes and their phenomic and genomic characterization uncovers novel biology.</title>
        <authorList>
            <person name="Wiegand S."/>
            <person name="Jogler M."/>
            <person name="Boedeker C."/>
            <person name="Pinto D."/>
            <person name="Vollmers J."/>
            <person name="Rivas-Marin E."/>
            <person name="Kohn T."/>
            <person name="Peeters S.H."/>
            <person name="Heuer A."/>
            <person name="Rast P."/>
            <person name="Oberbeckmann S."/>
            <person name="Bunk B."/>
            <person name="Jeske O."/>
            <person name="Meyerdierks A."/>
            <person name="Storesund J.E."/>
            <person name="Kallscheuer N."/>
            <person name="Luecker S."/>
            <person name="Lage O.M."/>
            <person name="Pohl T."/>
            <person name="Merkel B.J."/>
            <person name="Hornburger P."/>
            <person name="Mueller R.-W."/>
            <person name="Bruemmer F."/>
            <person name="Labrenz M."/>
            <person name="Spormann A.M."/>
            <person name="Op den Camp H."/>
            <person name="Overmann J."/>
            <person name="Amann R."/>
            <person name="Jetten M.S.M."/>
            <person name="Mascher T."/>
            <person name="Medema M.H."/>
            <person name="Devos D.P."/>
            <person name="Kaster A.-K."/>
            <person name="Ovreas L."/>
            <person name="Rohde M."/>
            <person name="Galperin M.Y."/>
            <person name="Jogler C."/>
        </authorList>
    </citation>
    <scope>NUCLEOTIDE SEQUENCE [LARGE SCALE GENOMIC DNA]</scope>
    <source>
        <strain evidence="2 3">TBK1r</strain>
    </source>
</reference>
<evidence type="ECO:0000313" key="3">
    <source>
        <dbReference type="Proteomes" id="UP000318081"/>
    </source>
</evidence>
<dbReference type="Proteomes" id="UP000318081">
    <property type="component" value="Chromosome"/>
</dbReference>
<accession>A0ABX5XPM0</accession>
<organism evidence="2 3">
    <name type="scientific">Stieleria magnilauensis</name>
    <dbReference type="NCBI Taxonomy" id="2527963"/>
    <lineage>
        <taxon>Bacteria</taxon>
        <taxon>Pseudomonadati</taxon>
        <taxon>Planctomycetota</taxon>
        <taxon>Planctomycetia</taxon>
        <taxon>Pirellulales</taxon>
        <taxon>Pirellulaceae</taxon>
        <taxon>Stieleria</taxon>
    </lineage>
</organism>
<dbReference type="EMBL" id="CP036432">
    <property type="protein sequence ID" value="QDV83948.1"/>
    <property type="molecule type" value="Genomic_DNA"/>
</dbReference>
<feature type="region of interest" description="Disordered" evidence="1">
    <location>
        <begin position="1"/>
        <end position="22"/>
    </location>
</feature>
<evidence type="ECO:0000313" key="2">
    <source>
        <dbReference type="EMBL" id="QDV83948.1"/>
    </source>
</evidence>
<sequence length="236" mass="25411">MSTSSPVDKAAQPQPDAKADANVGVQELIDRLKSEGVQEGQQQAEALLAEAKKQAAKLIDAARAEAATIASEAQLQAERTQTNGKRALELASRDASLHLKEQLQHEFRGWVGGLVREQFEDAEFVAELIREMATQAIATLGAGPAGAQSDQTAKLKLLVSPDGAKSIEAFVKGQAADMLRQGVHLQADRSLTHGFRIQIVDDDIEINFSDEAVTAALMRFLAPKFRQRISSLANDA</sequence>